<name>A0A167MK31_CALVF</name>
<dbReference type="EMBL" id="KV417282">
    <property type="protein sequence ID" value="KZO96798.1"/>
    <property type="molecule type" value="Genomic_DNA"/>
</dbReference>
<accession>A0A167MK31</accession>
<dbReference type="Proteomes" id="UP000076738">
    <property type="component" value="Unassembled WGS sequence"/>
</dbReference>
<gene>
    <name evidence="2" type="ORF">CALVIDRAFT_536720</name>
</gene>
<evidence type="ECO:0000256" key="1">
    <source>
        <dbReference type="SAM" id="MobiDB-lite"/>
    </source>
</evidence>
<evidence type="ECO:0000313" key="3">
    <source>
        <dbReference type="Proteomes" id="UP000076738"/>
    </source>
</evidence>
<dbReference type="OrthoDB" id="10535035at2759"/>
<protein>
    <submittedName>
        <fullName evidence="2">Uncharacterized protein</fullName>
    </submittedName>
</protein>
<feature type="region of interest" description="Disordered" evidence="1">
    <location>
        <begin position="1"/>
        <end position="61"/>
    </location>
</feature>
<sequence length="154" mass="17417">MSTSSSSRSRRSSSIGDRPAVYPDPIGTPRKAAPTSPATSSSPEPITPPAPNTFCAVPEEKEQHRSQFDHPCLKFWKRCSLEHLETLEQFVALWIKNGLQAVESDWRTLDVSEREKEQSRRTYADLLEQYAALRSYRLYRSGCTAEQLLDELSA</sequence>
<feature type="compositionally biased region" description="Low complexity" evidence="1">
    <location>
        <begin position="28"/>
        <end position="44"/>
    </location>
</feature>
<dbReference type="AlphaFoldDB" id="A0A167MK31"/>
<reference evidence="2 3" key="1">
    <citation type="journal article" date="2016" name="Mol. Biol. Evol.">
        <title>Comparative Genomics of Early-Diverging Mushroom-Forming Fungi Provides Insights into the Origins of Lignocellulose Decay Capabilities.</title>
        <authorList>
            <person name="Nagy L.G."/>
            <person name="Riley R."/>
            <person name="Tritt A."/>
            <person name="Adam C."/>
            <person name="Daum C."/>
            <person name="Floudas D."/>
            <person name="Sun H."/>
            <person name="Yadav J.S."/>
            <person name="Pangilinan J."/>
            <person name="Larsson K.H."/>
            <person name="Matsuura K."/>
            <person name="Barry K."/>
            <person name="Labutti K."/>
            <person name="Kuo R."/>
            <person name="Ohm R.A."/>
            <person name="Bhattacharya S.S."/>
            <person name="Shirouzu T."/>
            <person name="Yoshinaga Y."/>
            <person name="Martin F.M."/>
            <person name="Grigoriev I.V."/>
            <person name="Hibbett D.S."/>
        </authorList>
    </citation>
    <scope>NUCLEOTIDE SEQUENCE [LARGE SCALE GENOMIC DNA]</scope>
    <source>
        <strain evidence="2 3">TUFC12733</strain>
    </source>
</reference>
<proteinExistence type="predicted"/>
<organism evidence="2 3">
    <name type="scientific">Calocera viscosa (strain TUFC12733)</name>
    <dbReference type="NCBI Taxonomy" id="1330018"/>
    <lineage>
        <taxon>Eukaryota</taxon>
        <taxon>Fungi</taxon>
        <taxon>Dikarya</taxon>
        <taxon>Basidiomycota</taxon>
        <taxon>Agaricomycotina</taxon>
        <taxon>Dacrymycetes</taxon>
        <taxon>Dacrymycetales</taxon>
        <taxon>Dacrymycetaceae</taxon>
        <taxon>Calocera</taxon>
    </lineage>
</organism>
<evidence type="ECO:0000313" key="2">
    <source>
        <dbReference type="EMBL" id="KZO96798.1"/>
    </source>
</evidence>
<keyword evidence="3" id="KW-1185">Reference proteome</keyword>